<evidence type="ECO:0000313" key="3">
    <source>
        <dbReference type="Proteomes" id="UP000660339"/>
    </source>
</evidence>
<keyword evidence="3" id="KW-1185">Reference proteome</keyword>
<dbReference type="Proteomes" id="UP000660339">
    <property type="component" value="Unassembled WGS sequence"/>
</dbReference>
<organism evidence="2 3">
    <name type="scientific">Catellatospora methionotrophica</name>
    <dbReference type="NCBI Taxonomy" id="121620"/>
    <lineage>
        <taxon>Bacteria</taxon>
        <taxon>Bacillati</taxon>
        <taxon>Actinomycetota</taxon>
        <taxon>Actinomycetes</taxon>
        <taxon>Micromonosporales</taxon>
        <taxon>Micromonosporaceae</taxon>
        <taxon>Catellatospora</taxon>
    </lineage>
</organism>
<accession>A0A8J3LG68</accession>
<gene>
    <name evidence="2" type="ORF">Cme02nite_70740</name>
</gene>
<reference evidence="2" key="1">
    <citation type="submission" date="2021-01" db="EMBL/GenBank/DDBJ databases">
        <title>Whole genome shotgun sequence of Catellatospora methionotrophica NBRC 14553.</title>
        <authorList>
            <person name="Komaki H."/>
            <person name="Tamura T."/>
        </authorList>
    </citation>
    <scope>NUCLEOTIDE SEQUENCE</scope>
    <source>
        <strain evidence="2">NBRC 14553</strain>
    </source>
</reference>
<comment type="caution">
    <text evidence="2">The sequence shown here is derived from an EMBL/GenBank/DDBJ whole genome shotgun (WGS) entry which is preliminary data.</text>
</comment>
<protein>
    <submittedName>
        <fullName evidence="2">Uncharacterized protein</fullName>
    </submittedName>
</protein>
<evidence type="ECO:0000256" key="1">
    <source>
        <dbReference type="SAM" id="MobiDB-lite"/>
    </source>
</evidence>
<evidence type="ECO:0000313" key="2">
    <source>
        <dbReference type="EMBL" id="GIG18742.1"/>
    </source>
</evidence>
<dbReference type="RefSeq" id="WP_239087017.1">
    <property type="nucleotide sequence ID" value="NZ_BAAATT010000018.1"/>
</dbReference>
<proteinExistence type="predicted"/>
<feature type="region of interest" description="Disordered" evidence="1">
    <location>
        <begin position="202"/>
        <end position="264"/>
    </location>
</feature>
<dbReference type="EMBL" id="BONJ01000043">
    <property type="protein sequence ID" value="GIG18742.1"/>
    <property type="molecule type" value="Genomic_DNA"/>
</dbReference>
<dbReference type="AlphaFoldDB" id="A0A8J3LG68"/>
<sequence>MYDTPRPDRRLLIAVDMENYSGRDNVLQYRAQQGFQQVLQAATAQLDIDRVKWMTQQGGDGELAILPADVDELKVVTRLTPIIDRLLRDHNRGLDPEARVRLRIAVHEGLVHLDGANGYPGEAVVTVCRLVDAAPLKAALRAFPKAHVALIVSDRIYQDVIRHYHDIRPDRFLQVTAEVPGKRFSADAWVFVPDEDVRTLPHHPPVHGIAETPASSPAQAPPPLSPATTTGQYFANVTTHGPAAFGNHNTVGPYTDRTEEKGRG</sequence>
<name>A0A8J3LG68_9ACTN</name>